<organism evidence="2">
    <name type="scientific">Camponotus floridanus</name>
    <name type="common">Florida carpenter ant</name>
    <dbReference type="NCBI Taxonomy" id="104421"/>
    <lineage>
        <taxon>Eukaryota</taxon>
        <taxon>Metazoa</taxon>
        <taxon>Ecdysozoa</taxon>
        <taxon>Arthropoda</taxon>
        <taxon>Hexapoda</taxon>
        <taxon>Insecta</taxon>
        <taxon>Pterygota</taxon>
        <taxon>Neoptera</taxon>
        <taxon>Endopterygota</taxon>
        <taxon>Hymenoptera</taxon>
        <taxon>Apocrita</taxon>
        <taxon>Aculeata</taxon>
        <taxon>Formicoidea</taxon>
        <taxon>Formicidae</taxon>
        <taxon>Formicinae</taxon>
        <taxon>Camponotus</taxon>
    </lineage>
</organism>
<proteinExistence type="predicted"/>
<dbReference type="EMBL" id="GL443762">
    <property type="protein sequence ID" value="EFN61643.1"/>
    <property type="molecule type" value="Genomic_DNA"/>
</dbReference>
<evidence type="ECO:0000313" key="1">
    <source>
        <dbReference type="EMBL" id="EFN61643.1"/>
    </source>
</evidence>
<dbReference type="Proteomes" id="UP000000311">
    <property type="component" value="Unassembled WGS sequence"/>
</dbReference>
<accession>E2AY47</accession>
<name>E2AY47_CAMFO</name>
<evidence type="ECO:0000313" key="2">
    <source>
        <dbReference type="Proteomes" id="UP000000311"/>
    </source>
</evidence>
<sequence length="497" mass="56351">MPLISLDRAGRSRIDGFALRERGQKFPSKISPFSRTKRPQTDANSSGYEQEISVLQALIETAELLDSQSKRRYEKSLRIPKHIRIYVYVYTRNEKLLPSLVFWSSTSQFGYMSEGVAYLGAGKNGAISNPSIASFCLSLLASFNEHNIVRSRKNRNQNKENEIERTPFRLAELCCCLQYLAYTFQDNIVISSSAYASTKVCDKDIRVPRDTQFSEQWCSIHTRGIQVAGRRSFYLVFFFCSLVTKDPEERKSYRERFPCQGDRQHRGNIVPTEPTACSRARLFQHSLYRVSLIPLYYHNFDGPNPVSRAKFRWIKVGTRSNDGSKRSDNFSGILRNMFSRRGISADAANLLVHRYLNVESVNVKPGRCAFCTTLFERMLGGESAIDIAIVFHSVDNAPRLYTHGDLALAHTSPLLSVNGSRNISDELQQTSKIHKSNRFIKLKRVYICLDKAAAPIDHRGEHGPAPSLHPTTNTNVLVVLLPVDSPSRETRVGWKPA</sequence>
<protein>
    <submittedName>
        <fullName evidence="1">Uncharacterized protein</fullName>
    </submittedName>
</protein>
<dbReference type="AlphaFoldDB" id="E2AY47"/>
<reference evidence="1 2" key="1">
    <citation type="journal article" date="2010" name="Science">
        <title>Genomic comparison of the ants Camponotus floridanus and Harpegnathos saltator.</title>
        <authorList>
            <person name="Bonasio R."/>
            <person name="Zhang G."/>
            <person name="Ye C."/>
            <person name="Mutti N.S."/>
            <person name="Fang X."/>
            <person name="Qin N."/>
            <person name="Donahue G."/>
            <person name="Yang P."/>
            <person name="Li Q."/>
            <person name="Li C."/>
            <person name="Zhang P."/>
            <person name="Huang Z."/>
            <person name="Berger S.L."/>
            <person name="Reinberg D."/>
            <person name="Wang J."/>
            <person name="Liebig J."/>
        </authorList>
    </citation>
    <scope>NUCLEOTIDE SEQUENCE [LARGE SCALE GENOMIC DNA]</scope>
    <source>
        <strain evidence="2">C129</strain>
    </source>
</reference>
<gene>
    <name evidence="1" type="ORF">EAG_05947</name>
</gene>
<dbReference type="InParanoid" id="E2AY47"/>
<keyword evidence="2" id="KW-1185">Reference proteome</keyword>